<name>A0A0C2SER2_AMAMK</name>
<dbReference type="EMBL" id="KN818283">
    <property type="protein sequence ID" value="KIL61520.1"/>
    <property type="molecule type" value="Genomic_DNA"/>
</dbReference>
<accession>A0A0C2SER2</accession>
<protein>
    <submittedName>
        <fullName evidence="1">Uncharacterized protein</fullName>
    </submittedName>
</protein>
<evidence type="ECO:0000313" key="1">
    <source>
        <dbReference type="EMBL" id="KIL61520.1"/>
    </source>
</evidence>
<gene>
    <name evidence="1" type="ORF">M378DRAFT_853770</name>
</gene>
<dbReference type="Proteomes" id="UP000054549">
    <property type="component" value="Unassembled WGS sequence"/>
</dbReference>
<proteinExistence type="predicted"/>
<organism evidence="1 2">
    <name type="scientific">Amanita muscaria (strain Koide BX008)</name>
    <dbReference type="NCBI Taxonomy" id="946122"/>
    <lineage>
        <taxon>Eukaryota</taxon>
        <taxon>Fungi</taxon>
        <taxon>Dikarya</taxon>
        <taxon>Basidiomycota</taxon>
        <taxon>Agaricomycotina</taxon>
        <taxon>Agaricomycetes</taxon>
        <taxon>Agaricomycetidae</taxon>
        <taxon>Agaricales</taxon>
        <taxon>Pluteineae</taxon>
        <taxon>Amanitaceae</taxon>
        <taxon>Amanita</taxon>
    </lineage>
</organism>
<sequence length="93" mass="10612">MSFFNIPFPSLFPRPWNVVLKHVSALRPLPQFIKENPLRYSLAVALGIARTNEYSSRRTENREACSSNGSFVTVAPCHGTLSPQGWILWMSYR</sequence>
<dbReference type="HOGENOM" id="CLU_2399224_0_0_1"/>
<evidence type="ECO:0000313" key="2">
    <source>
        <dbReference type="Proteomes" id="UP000054549"/>
    </source>
</evidence>
<keyword evidence="2" id="KW-1185">Reference proteome</keyword>
<dbReference type="AlphaFoldDB" id="A0A0C2SER2"/>
<dbReference type="InParanoid" id="A0A0C2SER2"/>
<reference evidence="1 2" key="1">
    <citation type="submission" date="2014-04" db="EMBL/GenBank/DDBJ databases">
        <title>Evolutionary Origins and Diversification of the Mycorrhizal Mutualists.</title>
        <authorList>
            <consortium name="DOE Joint Genome Institute"/>
            <consortium name="Mycorrhizal Genomics Consortium"/>
            <person name="Kohler A."/>
            <person name="Kuo A."/>
            <person name="Nagy L.G."/>
            <person name="Floudas D."/>
            <person name="Copeland A."/>
            <person name="Barry K.W."/>
            <person name="Cichocki N."/>
            <person name="Veneault-Fourrey C."/>
            <person name="LaButti K."/>
            <person name="Lindquist E.A."/>
            <person name="Lipzen A."/>
            <person name="Lundell T."/>
            <person name="Morin E."/>
            <person name="Murat C."/>
            <person name="Riley R."/>
            <person name="Ohm R."/>
            <person name="Sun H."/>
            <person name="Tunlid A."/>
            <person name="Henrissat B."/>
            <person name="Grigoriev I.V."/>
            <person name="Hibbett D.S."/>
            <person name="Martin F."/>
        </authorList>
    </citation>
    <scope>NUCLEOTIDE SEQUENCE [LARGE SCALE GENOMIC DNA]</scope>
    <source>
        <strain evidence="1 2">Koide BX008</strain>
    </source>
</reference>